<comment type="caution">
    <text evidence="2">The sequence shown here is derived from an EMBL/GenBank/DDBJ whole genome shotgun (WGS) entry which is preliminary data.</text>
</comment>
<reference evidence="2" key="1">
    <citation type="submission" date="2022-09" db="EMBL/GenBank/DDBJ databases">
        <title>Novosphingobium sp. Nov., a polycyclic aromatic hydrocarbon-degrading bacterium isolated form mangrove sediments in HongKong.</title>
        <authorList>
            <person name="Hu Z."/>
        </authorList>
    </citation>
    <scope>NUCLEOTIDE SEQUENCE</scope>
    <source>
        <strain evidence="2">HK4-1</strain>
    </source>
</reference>
<evidence type="ECO:0000259" key="1">
    <source>
        <dbReference type="Pfam" id="PF16242"/>
    </source>
</evidence>
<dbReference type="PANTHER" id="PTHR34818:SF1">
    <property type="entry name" value="PROTEIN BLI-3"/>
    <property type="match status" value="1"/>
</dbReference>
<gene>
    <name evidence="2" type="ORF">NZK81_18580</name>
</gene>
<proteinExistence type="predicted"/>
<name>A0ABT2I9R6_9SPHN</name>
<feature type="domain" description="General stress protein FMN-binding split barrel" evidence="1">
    <location>
        <begin position="12"/>
        <end position="135"/>
    </location>
</feature>
<dbReference type="SUPFAM" id="SSF50475">
    <property type="entry name" value="FMN-binding split barrel"/>
    <property type="match status" value="1"/>
</dbReference>
<protein>
    <submittedName>
        <fullName evidence="2">Pyridoxamine 5'-phosphate oxidase family protein</fullName>
    </submittedName>
</protein>
<dbReference type="EMBL" id="JANZXA010000016">
    <property type="protein sequence ID" value="MCT2401564.1"/>
    <property type="molecule type" value="Genomic_DNA"/>
</dbReference>
<dbReference type="Gene3D" id="2.30.110.10">
    <property type="entry name" value="Electron Transport, Fmn-binding Protein, Chain A"/>
    <property type="match status" value="1"/>
</dbReference>
<dbReference type="InterPro" id="IPR052917">
    <property type="entry name" value="Stress-Dev_Protein"/>
</dbReference>
<sequence>MPSVNDALSAARATIDKVELCVAATSGDHGVANVRVVQKLSFDDTWCVAFATDRTSRKTAEIERTGKLTLLFEDDAEGAYAALIGTASVSSDLETKQKYWTGDLDRWFPQGASSENAAIVELKPERIELWNYAKGIAPEPLGLRAAVLERDGDDWRRLA</sequence>
<keyword evidence="3" id="KW-1185">Reference proteome</keyword>
<dbReference type="PANTHER" id="PTHR34818">
    <property type="entry name" value="PROTEIN BLI-3"/>
    <property type="match status" value="1"/>
</dbReference>
<dbReference type="Pfam" id="PF16242">
    <property type="entry name" value="Pyrid_ox_like"/>
    <property type="match status" value="1"/>
</dbReference>
<evidence type="ECO:0000313" key="3">
    <source>
        <dbReference type="Proteomes" id="UP001165583"/>
    </source>
</evidence>
<organism evidence="2 3">
    <name type="scientific">Novosphingobium mangrovi</name>
    <name type="common">ex Huang et al. 2023</name>
    <dbReference type="NCBI Taxonomy" id="2976432"/>
    <lineage>
        <taxon>Bacteria</taxon>
        <taxon>Pseudomonadati</taxon>
        <taxon>Pseudomonadota</taxon>
        <taxon>Alphaproteobacteria</taxon>
        <taxon>Sphingomonadales</taxon>
        <taxon>Sphingomonadaceae</taxon>
        <taxon>Novosphingobium</taxon>
    </lineage>
</organism>
<dbReference type="Proteomes" id="UP001165583">
    <property type="component" value="Unassembled WGS sequence"/>
</dbReference>
<dbReference type="InterPro" id="IPR038725">
    <property type="entry name" value="YdaG_split_barrel_FMN-bd"/>
</dbReference>
<evidence type="ECO:0000313" key="2">
    <source>
        <dbReference type="EMBL" id="MCT2401564.1"/>
    </source>
</evidence>
<accession>A0ABT2I9R6</accession>
<dbReference type="RefSeq" id="WP_260047590.1">
    <property type="nucleotide sequence ID" value="NZ_JANZXA010000016.1"/>
</dbReference>
<dbReference type="InterPro" id="IPR012349">
    <property type="entry name" value="Split_barrel_FMN-bd"/>
</dbReference>